<evidence type="ECO:0000259" key="2">
    <source>
        <dbReference type="Pfam" id="PF14501"/>
    </source>
</evidence>
<evidence type="ECO:0000313" key="4">
    <source>
        <dbReference type="Proteomes" id="UP001600894"/>
    </source>
</evidence>
<feature type="domain" description="Sensor histidine kinase NatK-like C-terminal" evidence="2">
    <location>
        <begin position="330"/>
        <end position="432"/>
    </location>
</feature>
<dbReference type="Pfam" id="PF14501">
    <property type="entry name" value="HATPase_c_5"/>
    <property type="match status" value="1"/>
</dbReference>
<name>A0ABQ0AUK6_9FIRM</name>
<feature type="transmembrane region" description="Helical" evidence="1">
    <location>
        <begin position="67"/>
        <end position="85"/>
    </location>
</feature>
<feature type="transmembrane region" description="Helical" evidence="1">
    <location>
        <begin position="193"/>
        <end position="216"/>
    </location>
</feature>
<gene>
    <name evidence="3" type="ORF">F130042H8_07500</name>
</gene>
<feature type="transmembrane region" description="Helical" evidence="1">
    <location>
        <begin position="35"/>
        <end position="55"/>
    </location>
</feature>
<reference evidence="3 4" key="1">
    <citation type="submission" date="2024-04" db="EMBL/GenBank/DDBJ databases">
        <title>Defined microbial consortia suppress multidrug-resistant proinflammatory Enterobacteriaceae via ecological control.</title>
        <authorList>
            <person name="Furuichi M."/>
            <person name="Kawaguchi T."/>
            <person name="Pust M."/>
            <person name="Yasuma K."/>
            <person name="Plichta D."/>
            <person name="Hasegawa N."/>
            <person name="Ohya T."/>
            <person name="Bhattarai S."/>
            <person name="Sasajima S."/>
            <person name="Aoto Y."/>
            <person name="Tuganbaev T."/>
            <person name="Yaginuma M."/>
            <person name="Ueda M."/>
            <person name="Okahashi N."/>
            <person name="Amafuji K."/>
            <person name="Kiridooshi Y."/>
            <person name="Sugita K."/>
            <person name="Strazar M."/>
            <person name="Skelly A."/>
            <person name="Suda W."/>
            <person name="Hattori M."/>
            <person name="Nakamoto N."/>
            <person name="Caballero S."/>
            <person name="Norman J."/>
            <person name="Olle B."/>
            <person name="Tanoue T."/>
            <person name="Arita M."/>
            <person name="Bucci V."/>
            <person name="Atarashi K."/>
            <person name="Xavier R."/>
            <person name="Honda K."/>
        </authorList>
    </citation>
    <scope>NUCLEOTIDE SEQUENCE [LARGE SCALE GENOMIC DNA]</scope>
    <source>
        <strain evidence="4">f13</strain>
    </source>
</reference>
<feature type="transmembrane region" description="Helical" evidence="1">
    <location>
        <begin position="163"/>
        <end position="181"/>
    </location>
</feature>
<dbReference type="RefSeq" id="WP_390469332.1">
    <property type="nucleotide sequence ID" value="NZ_BAABXL010000001.1"/>
</dbReference>
<feature type="transmembrane region" description="Helical" evidence="1">
    <location>
        <begin position="92"/>
        <end position="116"/>
    </location>
</feature>
<dbReference type="InterPro" id="IPR036890">
    <property type="entry name" value="HATPase_C_sf"/>
</dbReference>
<keyword evidence="1" id="KW-0472">Membrane</keyword>
<sequence>MTETQMVSCIRFSMQLLISQSIFTIGWKKRKNFPVWLAAGFAGYWLAALLTFWGLKQIPAENPLVLIFYYFCLFSYSIFLMKCCFAVGFEELLFAGVCGYATQHIAFAAATVFWTLTGITLTGVSDFLLVRFLPYAAVTALVYFSIAKKNAGRGELRRRDIRMVWLAFSILSIAIIISSLVDYKEIRGNSLLLQNVFCKIYAILCSFFAIFIAFYLSRENLMLREKETMESMLRAMSEKQRLSQETVNIINIKCHDLKYRISKISRIEDVKDQEEYIESVKNALSIYDNIFHTGNDALDLVLTEKSLLCSGYDIKMSAMADGGILNFIAAADVYALFGNLLDNAIESVQKEEDKEKRIISVLVSRRNGGVYIHVENYCAEPVEFEDGLPLTTKEEKACHGFGVRSIRYIAKKYQGSLLMRLEEERFLTDILFYPETQ</sequence>
<evidence type="ECO:0000256" key="1">
    <source>
        <dbReference type="SAM" id="Phobius"/>
    </source>
</evidence>
<keyword evidence="1" id="KW-0812">Transmembrane</keyword>
<dbReference type="EMBL" id="BAABXL010000001">
    <property type="protein sequence ID" value="GAA6267690.1"/>
    <property type="molecule type" value="Genomic_DNA"/>
</dbReference>
<comment type="caution">
    <text evidence="3">The sequence shown here is derived from an EMBL/GenBank/DDBJ whole genome shotgun (WGS) entry which is preliminary data.</text>
</comment>
<dbReference type="InterPro" id="IPR032834">
    <property type="entry name" value="NatK-like_C"/>
</dbReference>
<dbReference type="CDD" id="cd16935">
    <property type="entry name" value="HATPase_AgrC-ComD-like"/>
    <property type="match status" value="1"/>
</dbReference>
<protein>
    <recommendedName>
        <fullName evidence="2">Sensor histidine kinase NatK-like C-terminal domain-containing protein</fullName>
    </recommendedName>
</protein>
<keyword evidence="1" id="KW-1133">Transmembrane helix</keyword>
<dbReference type="SUPFAM" id="SSF55874">
    <property type="entry name" value="ATPase domain of HSP90 chaperone/DNA topoisomerase II/histidine kinase"/>
    <property type="match status" value="1"/>
</dbReference>
<dbReference type="Gene3D" id="3.30.565.10">
    <property type="entry name" value="Histidine kinase-like ATPase, C-terminal domain"/>
    <property type="match status" value="1"/>
</dbReference>
<proteinExistence type="predicted"/>
<dbReference type="Proteomes" id="UP001600894">
    <property type="component" value="Unassembled WGS sequence"/>
</dbReference>
<accession>A0ABQ0AUK6</accession>
<evidence type="ECO:0000313" key="3">
    <source>
        <dbReference type="EMBL" id="GAA6267690.1"/>
    </source>
</evidence>
<keyword evidence="4" id="KW-1185">Reference proteome</keyword>
<organism evidence="3 4">
    <name type="scientific">Enterocloster alcoholdehydrogenati</name>
    <dbReference type="NCBI Taxonomy" id="2547410"/>
    <lineage>
        <taxon>Bacteria</taxon>
        <taxon>Bacillati</taxon>
        <taxon>Bacillota</taxon>
        <taxon>Clostridia</taxon>
        <taxon>Lachnospirales</taxon>
        <taxon>Lachnospiraceae</taxon>
        <taxon>Enterocloster</taxon>
    </lineage>
</organism>
<feature type="transmembrane region" description="Helical" evidence="1">
    <location>
        <begin position="128"/>
        <end position="147"/>
    </location>
</feature>